<evidence type="ECO:0000313" key="14">
    <source>
        <dbReference type="Proteomes" id="UP000324738"/>
    </source>
</evidence>
<dbReference type="Pfam" id="PF02806">
    <property type="entry name" value="Alpha-amylase_C"/>
    <property type="match status" value="1"/>
</dbReference>
<dbReference type="SUPFAM" id="SSF51011">
    <property type="entry name" value="Glycosyl hydrolase domain"/>
    <property type="match status" value="1"/>
</dbReference>
<evidence type="ECO:0000256" key="2">
    <source>
        <dbReference type="ARBA" id="ARBA00002953"/>
    </source>
</evidence>
<reference evidence="13 14" key="1">
    <citation type="submission" date="2019-08" db="EMBL/GenBank/DDBJ databases">
        <title>Aureimonas fodiniaquatilis sp. nov., isolated from a coal mine wastewater.</title>
        <authorList>
            <person name="Kim W."/>
        </authorList>
    </citation>
    <scope>NUCLEOTIDE SEQUENCE [LARGE SCALE GENOMIC DNA]</scope>
    <source>
        <strain evidence="13 14">CAU 1482</strain>
    </source>
</reference>
<dbReference type="InterPro" id="IPR014756">
    <property type="entry name" value="Ig_E-set"/>
</dbReference>
<evidence type="ECO:0000256" key="8">
    <source>
        <dbReference type="ARBA" id="ARBA00023056"/>
    </source>
</evidence>
<keyword evidence="7 10" id="KW-0808">Transferase</keyword>
<organism evidence="13 14">
    <name type="scientific">Aureimonas fodinaquatilis</name>
    <dbReference type="NCBI Taxonomy" id="2565783"/>
    <lineage>
        <taxon>Bacteria</taxon>
        <taxon>Pseudomonadati</taxon>
        <taxon>Pseudomonadota</taxon>
        <taxon>Alphaproteobacteria</taxon>
        <taxon>Hyphomicrobiales</taxon>
        <taxon>Aurantimonadaceae</taxon>
        <taxon>Aureimonas</taxon>
    </lineage>
</organism>
<dbReference type="GO" id="GO:0003844">
    <property type="term" value="F:1,4-alpha-glucan branching enzyme activity"/>
    <property type="evidence" value="ECO:0007669"/>
    <property type="project" value="UniProtKB-UniRule"/>
</dbReference>
<keyword evidence="5 10" id="KW-0321">Glycogen metabolism</keyword>
<dbReference type="Proteomes" id="UP000324738">
    <property type="component" value="Unassembled WGS sequence"/>
</dbReference>
<comment type="catalytic activity">
    <reaction evidence="1 10">
        <text>Transfers a segment of a (1-&gt;4)-alpha-D-glucan chain to a primary hydroxy group in a similar glucan chain.</text>
        <dbReference type="EC" id="2.4.1.18"/>
    </reaction>
</comment>
<evidence type="ECO:0000259" key="12">
    <source>
        <dbReference type="SMART" id="SM00642"/>
    </source>
</evidence>
<dbReference type="CDD" id="cd11322">
    <property type="entry name" value="AmyAc_Glg_BE"/>
    <property type="match status" value="1"/>
</dbReference>
<dbReference type="InterPro" id="IPR006047">
    <property type="entry name" value="GH13_cat_dom"/>
</dbReference>
<dbReference type="Gene3D" id="2.60.40.1180">
    <property type="entry name" value="Golgi alpha-mannosidase II"/>
    <property type="match status" value="1"/>
</dbReference>
<evidence type="ECO:0000256" key="1">
    <source>
        <dbReference type="ARBA" id="ARBA00000826"/>
    </source>
</evidence>
<dbReference type="FunFam" id="2.60.40.10:FF:000169">
    <property type="entry name" value="1,4-alpha-glucan branching enzyme GlgB"/>
    <property type="match status" value="1"/>
</dbReference>
<comment type="caution">
    <text evidence="13">The sequence shown here is derived from an EMBL/GenBank/DDBJ whole genome shotgun (WGS) entry which is preliminary data.</text>
</comment>
<dbReference type="InterPro" id="IPR013780">
    <property type="entry name" value="Glyco_hydro_b"/>
</dbReference>
<evidence type="ECO:0000256" key="7">
    <source>
        <dbReference type="ARBA" id="ARBA00022679"/>
    </source>
</evidence>
<dbReference type="NCBIfam" id="NF008967">
    <property type="entry name" value="PRK12313.1"/>
    <property type="match status" value="1"/>
</dbReference>
<name>A0A5B0DSS8_9HYPH</name>
<dbReference type="SUPFAM" id="SSF81296">
    <property type="entry name" value="E set domains"/>
    <property type="match status" value="2"/>
</dbReference>
<dbReference type="NCBIfam" id="TIGR01515">
    <property type="entry name" value="branching_enzym"/>
    <property type="match status" value="1"/>
</dbReference>
<gene>
    <name evidence="10 13" type="primary">glgB</name>
    <name evidence="13" type="ORF">FPY71_17340</name>
</gene>
<evidence type="ECO:0000313" key="13">
    <source>
        <dbReference type="EMBL" id="KAA0968640.1"/>
    </source>
</evidence>
<dbReference type="GO" id="GO:0005978">
    <property type="term" value="P:glycogen biosynthetic process"/>
    <property type="evidence" value="ECO:0007669"/>
    <property type="project" value="UniProtKB-UniRule"/>
</dbReference>
<comment type="subunit">
    <text evidence="10">Monomer.</text>
</comment>
<evidence type="ECO:0000256" key="5">
    <source>
        <dbReference type="ARBA" id="ARBA00022600"/>
    </source>
</evidence>
<keyword evidence="14" id="KW-1185">Reference proteome</keyword>
<dbReference type="GO" id="GO:0004553">
    <property type="term" value="F:hydrolase activity, hydrolyzing O-glycosyl compounds"/>
    <property type="evidence" value="ECO:0007669"/>
    <property type="project" value="InterPro"/>
</dbReference>
<dbReference type="HAMAP" id="MF_00685">
    <property type="entry name" value="GlgB"/>
    <property type="match status" value="1"/>
</dbReference>
<dbReference type="SUPFAM" id="SSF51445">
    <property type="entry name" value="(Trans)glycosidases"/>
    <property type="match status" value="1"/>
</dbReference>
<dbReference type="SMART" id="SM00642">
    <property type="entry name" value="Aamy"/>
    <property type="match status" value="1"/>
</dbReference>
<feature type="active site" description="Proton donor" evidence="10 11">
    <location>
        <position position="473"/>
    </location>
</feature>
<dbReference type="InterPro" id="IPR044143">
    <property type="entry name" value="GlgB_N_E_set_prok"/>
</dbReference>
<evidence type="ECO:0000256" key="9">
    <source>
        <dbReference type="ARBA" id="ARBA00023277"/>
    </source>
</evidence>
<keyword evidence="9 10" id="KW-0119">Carbohydrate metabolism</keyword>
<dbReference type="InterPro" id="IPR004193">
    <property type="entry name" value="Glyco_hydro_13_N"/>
</dbReference>
<comment type="function">
    <text evidence="2 10">Catalyzes the formation of the alpha-1,6-glucosidic linkages in glycogen by scission of a 1,4-alpha-linked oligosaccharide from growing alpha-1,4-glucan chains and the subsequent attachment of the oligosaccharide to the alpha-1,6 position.</text>
</comment>
<evidence type="ECO:0000256" key="10">
    <source>
        <dbReference type="HAMAP-Rule" id="MF_00685"/>
    </source>
</evidence>
<dbReference type="Gene3D" id="2.60.40.10">
    <property type="entry name" value="Immunoglobulins"/>
    <property type="match status" value="2"/>
</dbReference>
<comment type="similarity">
    <text evidence="4 10">Belongs to the glycosyl hydrolase 13 family. GlgB subfamily.</text>
</comment>
<dbReference type="CDD" id="cd02855">
    <property type="entry name" value="E_set_GBE_prok_N"/>
    <property type="match status" value="1"/>
</dbReference>
<dbReference type="NCBIfam" id="NF003811">
    <property type="entry name" value="PRK05402.1"/>
    <property type="match status" value="1"/>
</dbReference>
<keyword evidence="6 10" id="KW-0328">Glycosyltransferase</keyword>
<dbReference type="AlphaFoldDB" id="A0A5B0DSS8"/>
<evidence type="ECO:0000256" key="6">
    <source>
        <dbReference type="ARBA" id="ARBA00022676"/>
    </source>
</evidence>
<dbReference type="OrthoDB" id="9800174at2"/>
<dbReference type="Pfam" id="PF02922">
    <property type="entry name" value="CBM_48"/>
    <property type="match status" value="1"/>
</dbReference>
<dbReference type="PANTHER" id="PTHR43651:SF3">
    <property type="entry name" value="1,4-ALPHA-GLUCAN-BRANCHING ENZYME"/>
    <property type="match status" value="1"/>
</dbReference>
<sequence>MAKAGSILIEKTSSISHRLDEAQADALAAGQHDNPFSILGAHAAQGGTVFRVFRPGAERASVIDREGEVVAELSPQGEAGLFTGAIAGPLQVYQFRFAHGPITWEEEDPYRFGSLLSDLDAYLMAEGRHYRLYEKLGAHPGEIDGVQGTSFAVWAPSARRVSVVGNFNSWDGRRHVMRRRHETGVFEIFIPGIGRGETYKYEIIGPQGEMLPLKADPMGFLQETAPSTASVVSGLVEHDWQDQAFRAKDRDWQARDKPVSIYEVHPGSWRRGDGNAILDYDGLAAELVPYVQEMGFTHVEFMPVSEHPFYGSWGYQPIGLYAPTSRYGSPEGFARLVDALHAAGIGVLLDWVPGHFPSDVHGLGQFDGTALYEHADPRKGFHKDWNTLIYNYGRVEVKNFLVANGLYWLDRFHIDGLRVDAVASMLYLDYSRNYGEWEPNIHGGRENLEAIAFLQETNERVGEYYPAASTQAEESTAFPDVSRPTYAGGLGFHFKWNMGWMHDTLDFMEKDPIHRRYHMHQMTFGMVYAYSENFILPLSHDEVVYGKGSLLNKMPGDHWQKFANLRAYFGFMWAHPGKKLLFMGGEFGQSAEWNHDQSLDWHLLQHHEHAGVQQLVKDLNALYRQVPALYELDCDPAGFEWVDTTDTDNSILSFIRKDKNGGPVLVVCNFTPNVHYNYQVGVPRGGFWNERMNTDAHMYGGSNAGNSGGRRAEEVSANGRPFSLSLTIPPLSTVILVPES</sequence>
<evidence type="ECO:0000256" key="4">
    <source>
        <dbReference type="ARBA" id="ARBA00009000"/>
    </source>
</evidence>
<proteinExistence type="inferred from homology"/>
<protein>
    <recommendedName>
        <fullName evidence="10">1,4-alpha-glucan branching enzyme GlgB</fullName>
        <ecNumber evidence="10">2.4.1.18</ecNumber>
    </recommendedName>
    <alternativeName>
        <fullName evidence="10">1,4-alpha-D-glucan:1,4-alpha-D-glucan 6-glucosyl-transferase</fullName>
    </alternativeName>
    <alternativeName>
        <fullName evidence="10">Alpha-(1-&gt;4)-glucan branching enzyme</fullName>
    </alternativeName>
    <alternativeName>
        <fullName evidence="10">Glycogen branching enzyme</fullName>
        <shortName evidence="10">BE</shortName>
    </alternativeName>
</protein>
<dbReference type="InterPro" id="IPR013783">
    <property type="entry name" value="Ig-like_fold"/>
</dbReference>
<dbReference type="EC" id="2.4.1.18" evidence="10"/>
<dbReference type="PANTHER" id="PTHR43651">
    <property type="entry name" value="1,4-ALPHA-GLUCAN-BRANCHING ENZYME"/>
    <property type="match status" value="1"/>
</dbReference>
<accession>A0A5B0DSS8</accession>
<dbReference type="Gene3D" id="3.20.20.80">
    <property type="entry name" value="Glycosidases"/>
    <property type="match status" value="1"/>
</dbReference>
<dbReference type="GO" id="GO:0005829">
    <property type="term" value="C:cytosol"/>
    <property type="evidence" value="ECO:0007669"/>
    <property type="project" value="TreeGrafter"/>
</dbReference>
<dbReference type="FunFam" id="3.20.20.80:FF:000003">
    <property type="entry name" value="1,4-alpha-glucan branching enzyme GlgB"/>
    <property type="match status" value="1"/>
</dbReference>
<dbReference type="FunFam" id="2.60.40.1180:FF:000002">
    <property type="entry name" value="1,4-alpha-glucan branching enzyme GlgB"/>
    <property type="match status" value="1"/>
</dbReference>
<evidence type="ECO:0000256" key="3">
    <source>
        <dbReference type="ARBA" id="ARBA00004964"/>
    </source>
</evidence>
<feature type="active site" description="Nucleophile" evidence="10 11">
    <location>
        <position position="420"/>
    </location>
</feature>
<evidence type="ECO:0000256" key="11">
    <source>
        <dbReference type="PIRSR" id="PIRSR000463-1"/>
    </source>
</evidence>
<dbReference type="UniPathway" id="UPA00164"/>
<dbReference type="Pfam" id="PF22019">
    <property type="entry name" value="GlgB_N"/>
    <property type="match status" value="1"/>
</dbReference>
<keyword evidence="8 10" id="KW-0320">Glycogen biosynthesis</keyword>
<dbReference type="InterPro" id="IPR006407">
    <property type="entry name" value="GlgB"/>
</dbReference>
<dbReference type="InterPro" id="IPR037439">
    <property type="entry name" value="Branching_enzy"/>
</dbReference>
<feature type="domain" description="Glycosyl hydrolase family 13 catalytic" evidence="12">
    <location>
        <begin position="263"/>
        <end position="609"/>
    </location>
</feature>
<dbReference type="InterPro" id="IPR017853">
    <property type="entry name" value="GH"/>
</dbReference>
<dbReference type="InterPro" id="IPR054169">
    <property type="entry name" value="GlgB_N"/>
</dbReference>
<dbReference type="InterPro" id="IPR006048">
    <property type="entry name" value="A-amylase/branching_C"/>
</dbReference>
<comment type="pathway">
    <text evidence="3 10">Glycan biosynthesis; glycogen biosynthesis.</text>
</comment>
<dbReference type="EMBL" id="VTWH01000005">
    <property type="protein sequence ID" value="KAA0968640.1"/>
    <property type="molecule type" value="Genomic_DNA"/>
</dbReference>
<dbReference type="GO" id="GO:0043169">
    <property type="term" value="F:cation binding"/>
    <property type="evidence" value="ECO:0007669"/>
    <property type="project" value="InterPro"/>
</dbReference>
<dbReference type="Pfam" id="PF00128">
    <property type="entry name" value="Alpha-amylase"/>
    <property type="match status" value="1"/>
</dbReference>
<dbReference type="PIRSF" id="PIRSF000463">
    <property type="entry name" value="GlgB"/>
    <property type="match status" value="1"/>
</dbReference>